<evidence type="ECO:0000256" key="1">
    <source>
        <dbReference type="SAM" id="MobiDB-lite"/>
    </source>
</evidence>
<proteinExistence type="predicted"/>
<name>A0ABQ8T8Z8_PERAM</name>
<dbReference type="Proteomes" id="UP001148838">
    <property type="component" value="Unassembled WGS sequence"/>
</dbReference>
<reference evidence="2 3" key="1">
    <citation type="journal article" date="2022" name="Allergy">
        <title>Genome assembly and annotation of Periplaneta americana reveal a comprehensive cockroach allergen profile.</title>
        <authorList>
            <person name="Wang L."/>
            <person name="Xiong Q."/>
            <person name="Saelim N."/>
            <person name="Wang L."/>
            <person name="Nong W."/>
            <person name="Wan A.T."/>
            <person name="Shi M."/>
            <person name="Liu X."/>
            <person name="Cao Q."/>
            <person name="Hui J.H.L."/>
            <person name="Sookrung N."/>
            <person name="Leung T.F."/>
            <person name="Tungtrongchitr A."/>
            <person name="Tsui S.K.W."/>
        </authorList>
    </citation>
    <scope>NUCLEOTIDE SEQUENCE [LARGE SCALE GENOMIC DNA]</scope>
    <source>
        <strain evidence="2">PWHHKU_190912</strain>
    </source>
</reference>
<protein>
    <submittedName>
        <fullName evidence="2">Uncharacterized protein</fullName>
    </submittedName>
</protein>
<organism evidence="2 3">
    <name type="scientific">Periplaneta americana</name>
    <name type="common">American cockroach</name>
    <name type="synonym">Blatta americana</name>
    <dbReference type="NCBI Taxonomy" id="6978"/>
    <lineage>
        <taxon>Eukaryota</taxon>
        <taxon>Metazoa</taxon>
        <taxon>Ecdysozoa</taxon>
        <taxon>Arthropoda</taxon>
        <taxon>Hexapoda</taxon>
        <taxon>Insecta</taxon>
        <taxon>Pterygota</taxon>
        <taxon>Neoptera</taxon>
        <taxon>Polyneoptera</taxon>
        <taxon>Dictyoptera</taxon>
        <taxon>Blattodea</taxon>
        <taxon>Blattoidea</taxon>
        <taxon>Blattidae</taxon>
        <taxon>Blattinae</taxon>
        <taxon>Periplaneta</taxon>
    </lineage>
</organism>
<dbReference type="EMBL" id="JAJSOF020000013">
    <property type="protein sequence ID" value="KAJ4442994.1"/>
    <property type="molecule type" value="Genomic_DNA"/>
</dbReference>
<evidence type="ECO:0000313" key="3">
    <source>
        <dbReference type="Proteomes" id="UP001148838"/>
    </source>
</evidence>
<evidence type="ECO:0000313" key="2">
    <source>
        <dbReference type="EMBL" id="KAJ4442994.1"/>
    </source>
</evidence>
<gene>
    <name evidence="2" type="ORF">ANN_04642</name>
</gene>
<comment type="caution">
    <text evidence="2">The sequence shown here is derived from an EMBL/GenBank/DDBJ whole genome shotgun (WGS) entry which is preliminary data.</text>
</comment>
<sequence length="281" mass="32027">MRRPRGKQKIGKTEECWICSERPAHGQKMYVCTYVPTYSRGSRSEENSSIQNTSLNDHRNSRTEENVPLLGFLIRRPLLSVSDEKDHEVGNSLRLRLCLDVKLSKPAHMLRKRAYCAQHDRNILLPEFSTNSDLNHTDVVVAAAADRTVTKGISTTNNKAEVMRFLRSVLGITRYDKISNAQIRSRLQIKGLKENIDQYLANWTQDTNRIDNNGLVHYIMTYKSKRTTLLNMPLGKFRNKKHQQFGSTVGKQVIRGATAYEGSRPTSRLLASRSHVSAGER</sequence>
<keyword evidence="3" id="KW-1185">Reference proteome</keyword>
<feature type="region of interest" description="Disordered" evidence="1">
    <location>
        <begin position="40"/>
        <end position="61"/>
    </location>
</feature>
<accession>A0ABQ8T8Z8</accession>